<reference evidence="1" key="1">
    <citation type="submission" date="2016-12" db="EMBL/GenBank/DDBJ databases">
        <title>The genomes of Aspergillus section Nigri reveals drivers in fungal speciation.</title>
        <authorList>
            <consortium name="DOE Joint Genome Institute"/>
            <person name="Vesth T.C."/>
            <person name="Nybo J."/>
            <person name="Theobald S."/>
            <person name="Brandl J."/>
            <person name="Frisvad J.C."/>
            <person name="Nielsen K.F."/>
            <person name="Lyhne E.K."/>
            <person name="Kogle M.E."/>
            <person name="Kuo A."/>
            <person name="Riley R."/>
            <person name="Clum A."/>
            <person name="Nolan M."/>
            <person name="Lipzen A."/>
            <person name="Salamov A."/>
            <person name="Henrissat B."/>
            <person name="Wiebenga A."/>
            <person name="De vries R.P."/>
            <person name="Grigoriev I.V."/>
            <person name="Mortensen U.H."/>
            <person name="Andersen M.R."/>
            <person name="Baker S.E."/>
        </authorList>
    </citation>
    <scope>NUCLEOTIDE SEQUENCE</scope>
    <source>
        <strain evidence="1">IBT 28561</strain>
    </source>
</reference>
<keyword evidence="2" id="KW-1185">Reference proteome</keyword>
<gene>
    <name evidence="1" type="ORF">P168DRAFT_59111</name>
</gene>
<dbReference type="EMBL" id="MSFM01000012">
    <property type="protein sequence ID" value="PKY01121.1"/>
    <property type="molecule type" value="Genomic_DNA"/>
</dbReference>
<comment type="caution">
    <text evidence="1">The sequence shown here is derived from an EMBL/GenBank/DDBJ whole genome shotgun (WGS) entry which is preliminary data.</text>
</comment>
<name>A0A2I1CU30_ASPC2</name>
<sequence length="72" mass="8133">MLLLTLTVQGILMAAYRASFIVDCLYNLSCSVGALISFVVAIVNASRYCFEIRKAMTLKTYVWVEVIHARDR</sequence>
<dbReference type="GeneID" id="36549562"/>
<evidence type="ECO:0000313" key="1">
    <source>
        <dbReference type="EMBL" id="PKY01121.1"/>
    </source>
</evidence>
<dbReference type="Proteomes" id="UP000234254">
    <property type="component" value="Unassembled WGS sequence"/>
</dbReference>
<dbReference type="VEuPathDB" id="FungiDB:P168DRAFT_59111"/>
<dbReference type="RefSeq" id="XP_024689715.1">
    <property type="nucleotide sequence ID" value="XM_024842033.1"/>
</dbReference>
<dbReference type="AlphaFoldDB" id="A0A2I1CU30"/>
<proteinExistence type="predicted"/>
<organism evidence="1 2">
    <name type="scientific">Aspergillus campestris (strain IBT 28561)</name>
    <dbReference type="NCBI Taxonomy" id="1392248"/>
    <lineage>
        <taxon>Eukaryota</taxon>
        <taxon>Fungi</taxon>
        <taxon>Dikarya</taxon>
        <taxon>Ascomycota</taxon>
        <taxon>Pezizomycotina</taxon>
        <taxon>Eurotiomycetes</taxon>
        <taxon>Eurotiomycetidae</taxon>
        <taxon>Eurotiales</taxon>
        <taxon>Aspergillaceae</taxon>
        <taxon>Aspergillus</taxon>
        <taxon>Aspergillus subgen. Circumdati</taxon>
    </lineage>
</organism>
<protein>
    <submittedName>
        <fullName evidence="1">Uncharacterized protein</fullName>
    </submittedName>
</protein>
<evidence type="ECO:0000313" key="2">
    <source>
        <dbReference type="Proteomes" id="UP000234254"/>
    </source>
</evidence>
<accession>A0A2I1CU30</accession>